<dbReference type="InterPro" id="IPR000757">
    <property type="entry name" value="Beta-glucanase-like"/>
</dbReference>
<dbReference type="RefSeq" id="WP_136335208.1">
    <property type="nucleotide sequence ID" value="NZ_QXMP01000002.1"/>
</dbReference>
<reference evidence="3 4" key="1">
    <citation type="submission" date="2019-04" db="EMBL/GenBank/DDBJ databases">
        <title>Draft genome sequence of Robertkochia marina CC-AMO-30D.</title>
        <authorList>
            <person name="Hameed A."/>
            <person name="Lin S.-Y."/>
            <person name="Shahina M."/>
            <person name="Lai W.-A."/>
            <person name="Young C.-C."/>
        </authorList>
    </citation>
    <scope>NUCLEOTIDE SEQUENCE [LARGE SCALE GENOMIC DNA]</scope>
    <source>
        <strain evidence="3 4">CC-AMO-30D</strain>
    </source>
</reference>
<dbReference type="GO" id="GO:0004553">
    <property type="term" value="F:hydrolase activity, hydrolyzing O-glycosyl compounds"/>
    <property type="evidence" value="ECO:0007669"/>
    <property type="project" value="InterPro"/>
</dbReference>
<accession>A0A4V3UYH4</accession>
<dbReference type="InterPro" id="IPR050546">
    <property type="entry name" value="Glycosyl_Hydrlase_16"/>
</dbReference>
<organism evidence="3 4">
    <name type="scientific">Robertkochia marina</name>
    <dbReference type="NCBI Taxonomy" id="1227945"/>
    <lineage>
        <taxon>Bacteria</taxon>
        <taxon>Pseudomonadati</taxon>
        <taxon>Bacteroidota</taxon>
        <taxon>Flavobacteriia</taxon>
        <taxon>Flavobacteriales</taxon>
        <taxon>Flavobacteriaceae</taxon>
        <taxon>Robertkochia</taxon>
    </lineage>
</organism>
<dbReference type="AlphaFoldDB" id="A0A4V3UYH4"/>
<name>A0A4V3UYH4_9FLAO</name>
<sequence length="254" mass="29044">MRYLPFILLFSFYLSSCQNEELMLTEEFEGTTLNPELWNIVTGDGCPTICGWGNNERQTYTDNNHRLEDGKLIITARKEDTLYTSTRINTKGKFEIQYGTVEIRADIPPGKGLWPAFWMLGSNIDQVGWPACGEIDIMEYVGRNPGEIFTTLHTTATHGDNASSKTTPFENIEKGFHDYKMSWTSEAIRFYVDNTPVYTYAPEVKNKDTWPFDQPFYLLINLAVGGTFAGQEIDPHSLPAEYKIEHIKVWKNTP</sequence>
<gene>
    <name evidence="3" type="ORF">E7Z59_05160</name>
</gene>
<comment type="similarity">
    <text evidence="1">Belongs to the glycosyl hydrolase 16 family.</text>
</comment>
<dbReference type="InterPro" id="IPR013320">
    <property type="entry name" value="ConA-like_dom_sf"/>
</dbReference>
<keyword evidence="4" id="KW-1185">Reference proteome</keyword>
<evidence type="ECO:0000259" key="2">
    <source>
        <dbReference type="PROSITE" id="PS51762"/>
    </source>
</evidence>
<dbReference type="GO" id="GO:0005975">
    <property type="term" value="P:carbohydrate metabolic process"/>
    <property type="evidence" value="ECO:0007669"/>
    <property type="project" value="InterPro"/>
</dbReference>
<dbReference type="SUPFAM" id="SSF49899">
    <property type="entry name" value="Concanavalin A-like lectins/glucanases"/>
    <property type="match status" value="1"/>
</dbReference>
<dbReference type="EMBL" id="SSMC01000001">
    <property type="protein sequence ID" value="THD69718.1"/>
    <property type="molecule type" value="Genomic_DNA"/>
</dbReference>
<dbReference type="PANTHER" id="PTHR10963">
    <property type="entry name" value="GLYCOSYL HYDROLASE-RELATED"/>
    <property type="match status" value="1"/>
</dbReference>
<evidence type="ECO:0000313" key="4">
    <source>
        <dbReference type="Proteomes" id="UP000305939"/>
    </source>
</evidence>
<dbReference type="PANTHER" id="PTHR10963:SF55">
    <property type="entry name" value="GLYCOSIDE HYDROLASE FAMILY 16 PROTEIN"/>
    <property type="match status" value="1"/>
</dbReference>
<dbReference type="PROSITE" id="PS51762">
    <property type="entry name" value="GH16_2"/>
    <property type="match status" value="1"/>
</dbReference>
<keyword evidence="3" id="KW-0378">Hydrolase</keyword>
<dbReference type="Proteomes" id="UP000305939">
    <property type="component" value="Unassembled WGS sequence"/>
</dbReference>
<feature type="domain" description="GH16" evidence="2">
    <location>
        <begin position="26"/>
        <end position="254"/>
    </location>
</feature>
<proteinExistence type="inferred from homology"/>
<dbReference type="CDD" id="cd08023">
    <property type="entry name" value="GH16_laminarinase_like"/>
    <property type="match status" value="1"/>
</dbReference>
<protein>
    <submittedName>
        <fullName evidence="3">Glycoside hydrolase family 16 protein</fullName>
    </submittedName>
</protein>
<evidence type="ECO:0000313" key="3">
    <source>
        <dbReference type="EMBL" id="THD69718.1"/>
    </source>
</evidence>
<dbReference type="OrthoDB" id="9809583at2"/>
<dbReference type="Pfam" id="PF00722">
    <property type="entry name" value="Glyco_hydro_16"/>
    <property type="match status" value="1"/>
</dbReference>
<comment type="caution">
    <text evidence="3">The sequence shown here is derived from an EMBL/GenBank/DDBJ whole genome shotgun (WGS) entry which is preliminary data.</text>
</comment>
<evidence type="ECO:0000256" key="1">
    <source>
        <dbReference type="ARBA" id="ARBA00006865"/>
    </source>
</evidence>
<dbReference type="Gene3D" id="2.60.120.200">
    <property type="match status" value="1"/>
</dbReference>